<dbReference type="RefSeq" id="WP_013330046.1">
    <property type="nucleotide sequence ID" value="NC_014507.1"/>
</dbReference>
<evidence type="ECO:0000313" key="4">
    <source>
        <dbReference type="EMBL" id="ADN36869.1"/>
    </source>
</evidence>
<dbReference type="AlphaFoldDB" id="E1RJY5"/>
<feature type="domain" description="Response regulatory" evidence="3">
    <location>
        <begin position="4"/>
        <end position="124"/>
    </location>
</feature>
<dbReference type="GO" id="GO:0000160">
    <property type="term" value="P:phosphorelay signal transduction system"/>
    <property type="evidence" value="ECO:0007669"/>
    <property type="project" value="InterPro"/>
</dbReference>
<gene>
    <name evidence="4" type="ordered locus">Mpet_2121</name>
</gene>
<dbReference type="PANTHER" id="PTHR44591:SF3">
    <property type="entry name" value="RESPONSE REGULATORY DOMAIN-CONTAINING PROTEIN"/>
    <property type="match status" value="1"/>
</dbReference>
<dbReference type="InterPro" id="IPR050595">
    <property type="entry name" value="Bact_response_regulator"/>
</dbReference>
<dbReference type="InterPro" id="IPR001789">
    <property type="entry name" value="Sig_transdc_resp-reg_receiver"/>
</dbReference>
<feature type="modified residue" description="4-aspartylphosphate" evidence="2">
    <location>
        <position position="58"/>
    </location>
</feature>
<organism evidence="4 5">
    <name type="scientific">Methanolacinia petrolearia (strain DSM 11571 / OCM 486 / SEBR 4847)</name>
    <name type="common">Methanoplanus petrolearius</name>
    <dbReference type="NCBI Taxonomy" id="679926"/>
    <lineage>
        <taxon>Archaea</taxon>
        <taxon>Methanobacteriati</taxon>
        <taxon>Methanobacteriota</taxon>
        <taxon>Stenosarchaea group</taxon>
        <taxon>Methanomicrobia</taxon>
        <taxon>Methanomicrobiales</taxon>
        <taxon>Methanomicrobiaceae</taxon>
        <taxon>Methanolacinia</taxon>
    </lineage>
</organism>
<evidence type="ECO:0000313" key="5">
    <source>
        <dbReference type="Proteomes" id="UP000006565"/>
    </source>
</evidence>
<reference evidence="4 5" key="1">
    <citation type="journal article" date="2010" name="Stand. Genomic Sci.">
        <title>Complete genome sequence of Methanoplanus petrolearius type strain (SEBR 4847).</title>
        <authorList>
            <person name="Brambilla E."/>
            <person name="Djao O.D."/>
            <person name="Daligault H."/>
            <person name="Lapidus A."/>
            <person name="Lucas S."/>
            <person name="Hammon N."/>
            <person name="Nolan M."/>
            <person name="Tice H."/>
            <person name="Cheng J.F."/>
            <person name="Han C."/>
            <person name="Tapia R."/>
            <person name="Goodwin L."/>
            <person name="Pitluck S."/>
            <person name="Liolios K."/>
            <person name="Ivanova N."/>
            <person name="Mavromatis K."/>
            <person name="Mikhailova N."/>
            <person name="Pati A."/>
            <person name="Chen A."/>
            <person name="Palaniappan K."/>
            <person name="Land M."/>
            <person name="Hauser L."/>
            <person name="Chang Y.J."/>
            <person name="Jeffries C.D."/>
            <person name="Rohde M."/>
            <person name="Spring S."/>
            <person name="Sikorski J."/>
            <person name="Goker M."/>
            <person name="Woyke T."/>
            <person name="Bristow J."/>
            <person name="Eisen J.A."/>
            <person name="Markowitz V."/>
            <person name="Hugenholtz P."/>
            <person name="Kyrpides N.C."/>
            <person name="Klenk H.P."/>
        </authorList>
    </citation>
    <scope>NUCLEOTIDE SEQUENCE [LARGE SCALE GENOMIC DNA]</scope>
    <source>
        <strain evidence="5">DSM 11571 / OCM 486 / SEBR 4847</strain>
    </source>
</reference>
<dbReference type="CDD" id="cd00156">
    <property type="entry name" value="REC"/>
    <property type="match status" value="1"/>
</dbReference>
<keyword evidence="1 2" id="KW-0597">Phosphoprotein</keyword>
<dbReference type="STRING" id="679926.Mpet_2121"/>
<dbReference type="OrthoDB" id="115915at2157"/>
<dbReference type="GeneID" id="9744603"/>
<evidence type="ECO:0000256" key="2">
    <source>
        <dbReference type="PROSITE-ProRule" id="PRU00169"/>
    </source>
</evidence>
<keyword evidence="5" id="KW-1185">Reference proteome</keyword>
<dbReference type="PROSITE" id="PS50110">
    <property type="entry name" value="RESPONSE_REGULATORY"/>
    <property type="match status" value="1"/>
</dbReference>
<dbReference type="HOGENOM" id="CLU_000445_69_8_2"/>
<dbReference type="Proteomes" id="UP000006565">
    <property type="component" value="Chromosome"/>
</dbReference>
<name>E1RJY5_METP4</name>
<proteinExistence type="predicted"/>
<dbReference type="Pfam" id="PF00072">
    <property type="entry name" value="Response_reg"/>
    <property type="match status" value="1"/>
</dbReference>
<evidence type="ECO:0000259" key="3">
    <source>
        <dbReference type="PROSITE" id="PS50110"/>
    </source>
</evidence>
<evidence type="ECO:0000256" key="1">
    <source>
        <dbReference type="ARBA" id="ARBA00022553"/>
    </source>
</evidence>
<accession>E1RJY5</accession>
<dbReference type="eggNOG" id="arCOG02391">
    <property type="taxonomic scope" value="Archaea"/>
</dbReference>
<dbReference type="SMART" id="SM00448">
    <property type="entry name" value="REC"/>
    <property type="match status" value="1"/>
</dbReference>
<protein>
    <submittedName>
        <fullName evidence="4">Response regulator receiver protein</fullName>
    </submittedName>
</protein>
<dbReference type="InterPro" id="IPR011006">
    <property type="entry name" value="CheY-like_superfamily"/>
</dbReference>
<dbReference type="PANTHER" id="PTHR44591">
    <property type="entry name" value="STRESS RESPONSE REGULATOR PROTEIN 1"/>
    <property type="match status" value="1"/>
</dbReference>
<dbReference type="SUPFAM" id="SSF52172">
    <property type="entry name" value="CheY-like"/>
    <property type="match status" value="1"/>
</dbReference>
<sequence>MPEKILILDDEKPILEIMSLFLRRKGNEVSCFSSGTKALESLRHESEAGVPYTVAILDVSIPGDRGARELVGPMKEINPDLRVIISSGDSVEGAMENPSFYGFSASLKKPFRAADIDKSIEEAKND</sequence>
<dbReference type="Gene3D" id="3.40.50.2300">
    <property type="match status" value="1"/>
</dbReference>
<dbReference type="KEGG" id="mpi:Mpet_2121"/>
<dbReference type="EMBL" id="CP002117">
    <property type="protein sequence ID" value="ADN36869.1"/>
    <property type="molecule type" value="Genomic_DNA"/>
</dbReference>